<feature type="domain" description="Fe2OG dioxygenase" evidence="2">
    <location>
        <begin position="136"/>
        <end position="236"/>
    </location>
</feature>
<keyword evidence="1" id="KW-0560">Oxidoreductase</keyword>
<dbReference type="EMBL" id="NBNE01002051">
    <property type="protein sequence ID" value="OWZ11700.1"/>
    <property type="molecule type" value="Genomic_DNA"/>
</dbReference>
<dbReference type="AlphaFoldDB" id="A0A225W4D5"/>
<name>A0A225W4D5_9STRA</name>
<evidence type="ECO:0000256" key="1">
    <source>
        <dbReference type="RuleBase" id="RU003682"/>
    </source>
</evidence>
<dbReference type="GO" id="GO:0046872">
    <property type="term" value="F:metal ion binding"/>
    <property type="evidence" value="ECO:0007669"/>
    <property type="project" value="UniProtKB-KW"/>
</dbReference>
<dbReference type="PANTHER" id="PTHR33099">
    <property type="entry name" value="FE2OG DIOXYGENASE DOMAIN-CONTAINING PROTEIN"/>
    <property type="match status" value="1"/>
</dbReference>
<dbReference type="PANTHER" id="PTHR33099:SF7">
    <property type="entry name" value="MYND-TYPE DOMAIN-CONTAINING PROTEIN"/>
    <property type="match status" value="1"/>
</dbReference>
<evidence type="ECO:0000313" key="3">
    <source>
        <dbReference type="EMBL" id="OWZ11700.1"/>
    </source>
</evidence>
<proteinExistence type="inferred from homology"/>
<dbReference type="GO" id="GO:0016491">
    <property type="term" value="F:oxidoreductase activity"/>
    <property type="evidence" value="ECO:0007669"/>
    <property type="project" value="UniProtKB-KW"/>
</dbReference>
<accession>A0A225W4D5</accession>
<dbReference type="InterPro" id="IPR005123">
    <property type="entry name" value="Oxoglu/Fe-dep_dioxygenase_dom"/>
</dbReference>
<evidence type="ECO:0000313" key="4">
    <source>
        <dbReference type="Proteomes" id="UP000198211"/>
    </source>
</evidence>
<dbReference type="Gene3D" id="2.60.120.620">
    <property type="entry name" value="q2cbj1_9rhob like domain"/>
    <property type="match status" value="1"/>
</dbReference>
<sequence length="345" mass="38306">MAFKPLFKDGKWPFGGKGQPDSVPIPKGAACFKINDILSSADAGEYSIGGLAKTLPCTPGIFVKDVGIVSFPLVPHQAETLIEYCENSPFGHNPDTTMDESVRKSWQLHPDQLEVQHPWWQSGVEKLTEIIVGRLGYKGLYKLLVYGEGGHFSKHQDTEKEDGMIATLVVQPPSVHEGGDLIVYRNGVKEHRHDFGKIEGTAAYFTHYVVHYSDSEHALEEVTKGYRIALVYSICSPATMRHLERDPNKPVSAELAVAINSMGPEDYTKKSIKDMGSRAVKGIGSTRFQLLEGANALVPADKKLRFFIAKLVVKIANALEDEGRTNRSHEEAFHWYTIVEQDLGR</sequence>
<comment type="similarity">
    <text evidence="1">Belongs to the iron/ascorbate-dependent oxidoreductase family.</text>
</comment>
<gene>
    <name evidence="3" type="ORF">PHMEG_00015245</name>
</gene>
<reference evidence="4" key="1">
    <citation type="submission" date="2017-03" db="EMBL/GenBank/DDBJ databases">
        <title>Phytopthora megakarya and P. palmivora, two closely related causual agents of cacao black pod achieved similar genome size and gene model numbers by different mechanisms.</title>
        <authorList>
            <person name="Ali S."/>
            <person name="Shao J."/>
            <person name="Larry D.J."/>
            <person name="Kronmiller B."/>
            <person name="Shen D."/>
            <person name="Strem M.D."/>
            <person name="Melnick R.L."/>
            <person name="Guiltinan M.J."/>
            <person name="Tyler B.M."/>
            <person name="Meinhardt L.W."/>
            <person name="Bailey B.A."/>
        </authorList>
    </citation>
    <scope>NUCLEOTIDE SEQUENCE [LARGE SCALE GENOMIC DNA]</scope>
    <source>
        <strain evidence="4">zdho120</strain>
    </source>
</reference>
<comment type="caution">
    <text evidence="3">The sequence shown here is derived from an EMBL/GenBank/DDBJ whole genome shotgun (WGS) entry which is preliminary data.</text>
</comment>
<keyword evidence="1" id="KW-0479">Metal-binding</keyword>
<keyword evidence="4" id="KW-1185">Reference proteome</keyword>
<dbReference type="OrthoDB" id="116233at2759"/>
<dbReference type="InterPro" id="IPR044862">
    <property type="entry name" value="Pro_4_hyd_alph_FE2OG_OXY"/>
</dbReference>
<protein>
    <recommendedName>
        <fullName evidence="2">Fe2OG dioxygenase domain-containing protein</fullName>
    </recommendedName>
</protein>
<organism evidence="3 4">
    <name type="scientific">Phytophthora megakarya</name>
    <dbReference type="NCBI Taxonomy" id="4795"/>
    <lineage>
        <taxon>Eukaryota</taxon>
        <taxon>Sar</taxon>
        <taxon>Stramenopiles</taxon>
        <taxon>Oomycota</taxon>
        <taxon>Peronosporomycetes</taxon>
        <taxon>Peronosporales</taxon>
        <taxon>Peronosporaceae</taxon>
        <taxon>Phytophthora</taxon>
    </lineage>
</organism>
<keyword evidence="1" id="KW-0408">Iron</keyword>
<dbReference type="PROSITE" id="PS51471">
    <property type="entry name" value="FE2OG_OXY"/>
    <property type="match status" value="1"/>
</dbReference>
<dbReference type="Pfam" id="PF13640">
    <property type="entry name" value="2OG-FeII_Oxy_3"/>
    <property type="match status" value="1"/>
</dbReference>
<dbReference type="Proteomes" id="UP000198211">
    <property type="component" value="Unassembled WGS sequence"/>
</dbReference>
<evidence type="ECO:0000259" key="2">
    <source>
        <dbReference type="PROSITE" id="PS51471"/>
    </source>
</evidence>